<evidence type="ECO:0000313" key="3">
    <source>
        <dbReference type="Proteomes" id="UP000290172"/>
    </source>
</evidence>
<comment type="caution">
    <text evidence="2">The sequence shown here is derived from an EMBL/GenBank/DDBJ whole genome shotgun (WGS) entry which is preliminary data.</text>
</comment>
<name>A0A4Q0YGA8_9BACT</name>
<keyword evidence="1" id="KW-0472">Membrane</keyword>
<evidence type="ECO:0000313" key="2">
    <source>
        <dbReference type="EMBL" id="RXJ69313.1"/>
    </source>
</evidence>
<protein>
    <submittedName>
        <fullName evidence="2">Uncharacterized protein</fullName>
    </submittedName>
</protein>
<keyword evidence="1" id="KW-0812">Transmembrane</keyword>
<proteinExistence type="predicted"/>
<gene>
    <name evidence="2" type="ORF">CRV08_04705</name>
</gene>
<keyword evidence="1" id="KW-1133">Transmembrane helix</keyword>
<sequence>MKVKIKNYINKNKLKISRKLTIIFICLLLLFSFSMIYNKTQLETLKKMHEIELSPNKEATEYFIKAMSIHLYITRLHTFIDFDSIFMNLLALQDKYLEKGKELLKGSKSEYILFSG</sequence>
<dbReference type="Proteomes" id="UP000290172">
    <property type="component" value="Unassembled WGS sequence"/>
</dbReference>
<dbReference type="EMBL" id="PDKJ01000003">
    <property type="protein sequence ID" value="RXJ69313.1"/>
    <property type="molecule type" value="Genomic_DNA"/>
</dbReference>
<organism evidence="2 3">
    <name type="scientific">Halarcobacter ebronensis</name>
    <dbReference type="NCBI Taxonomy" id="1462615"/>
    <lineage>
        <taxon>Bacteria</taxon>
        <taxon>Pseudomonadati</taxon>
        <taxon>Campylobacterota</taxon>
        <taxon>Epsilonproteobacteria</taxon>
        <taxon>Campylobacterales</taxon>
        <taxon>Arcobacteraceae</taxon>
        <taxon>Halarcobacter</taxon>
    </lineage>
</organism>
<evidence type="ECO:0000256" key="1">
    <source>
        <dbReference type="SAM" id="Phobius"/>
    </source>
</evidence>
<reference evidence="2 3" key="1">
    <citation type="submission" date="2017-10" db="EMBL/GenBank/DDBJ databases">
        <title>Genomics of the genus Arcobacter.</title>
        <authorList>
            <person name="Perez-Cataluna A."/>
            <person name="Figueras M.J."/>
        </authorList>
    </citation>
    <scope>NUCLEOTIDE SEQUENCE [LARGE SCALE GENOMIC DNA]</scope>
    <source>
        <strain evidence="2 3">CECT 8993</strain>
    </source>
</reference>
<accession>A0A4Q0YGA8</accession>
<dbReference type="AlphaFoldDB" id="A0A4Q0YGA8"/>
<feature type="transmembrane region" description="Helical" evidence="1">
    <location>
        <begin position="20"/>
        <end position="37"/>
    </location>
</feature>